<dbReference type="Gene3D" id="3.30.43.10">
    <property type="entry name" value="Uridine Diphospho-n-acetylenolpyruvylglucosamine Reductase, domain 2"/>
    <property type="match status" value="1"/>
</dbReference>
<dbReference type="Gene3D" id="3.30.465.10">
    <property type="match status" value="1"/>
</dbReference>
<dbReference type="InterPro" id="IPR016169">
    <property type="entry name" value="FAD-bd_PCMH_sub2"/>
</dbReference>
<evidence type="ECO:0000256" key="1">
    <source>
        <dbReference type="ARBA" id="ARBA00022827"/>
    </source>
</evidence>
<dbReference type="GO" id="GO:0016020">
    <property type="term" value="C:membrane"/>
    <property type="evidence" value="ECO:0007669"/>
    <property type="project" value="InterPro"/>
</dbReference>
<evidence type="ECO:0000313" key="5">
    <source>
        <dbReference type="Proteomes" id="UP000005801"/>
    </source>
</evidence>
<dbReference type="OrthoDB" id="9800184at2"/>
<dbReference type="InterPro" id="IPR016166">
    <property type="entry name" value="FAD-bd_PCMH"/>
</dbReference>
<feature type="domain" description="FAD-binding PCMH-type" evidence="3">
    <location>
        <begin position="15"/>
        <end position="185"/>
    </location>
</feature>
<protein>
    <submittedName>
        <fullName evidence="4">FAD-linked oxidoreductase</fullName>
    </submittedName>
</protein>
<dbReference type="InterPro" id="IPR010031">
    <property type="entry name" value="FAD_lactone_oxidase-like"/>
</dbReference>
<dbReference type="Proteomes" id="UP000005801">
    <property type="component" value="Unassembled WGS sequence"/>
</dbReference>
<comment type="caution">
    <text evidence="4">The sequence shown here is derived from an EMBL/GenBank/DDBJ whole genome shotgun (WGS) entry which is preliminary data.</text>
</comment>
<dbReference type="eggNOG" id="COG0277">
    <property type="taxonomic scope" value="Bacteria"/>
</dbReference>
<dbReference type="GO" id="GO:0003885">
    <property type="term" value="F:D-arabinono-1,4-lactone oxidase activity"/>
    <property type="evidence" value="ECO:0007669"/>
    <property type="project" value="InterPro"/>
</dbReference>
<dbReference type="PANTHER" id="PTHR43762">
    <property type="entry name" value="L-GULONOLACTONE OXIDASE"/>
    <property type="match status" value="1"/>
</dbReference>
<keyword evidence="1" id="KW-0285">Flavoprotein</keyword>
<dbReference type="Pfam" id="PF04030">
    <property type="entry name" value="ALO"/>
    <property type="match status" value="1"/>
</dbReference>
<organism evidence="4 5">
    <name type="scientific">Plesiocystis pacifica SIR-1</name>
    <dbReference type="NCBI Taxonomy" id="391625"/>
    <lineage>
        <taxon>Bacteria</taxon>
        <taxon>Pseudomonadati</taxon>
        <taxon>Myxococcota</taxon>
        <taxon>Polyangia</taxon>
        <taxon>Nannocystales</taxon>
        <taxon>Nannocystaceae</taxon>
        <taxon>Plesiocystis</taxon>
    </lineage>
</organism>
<dbReference type="InterPro" id="IPR006094">
    <property type="entry name" value="Oxid_FAD_bind_N"/>
</dbReference>
<evidence type="ECO:0000313" key="4">
    <source>
        <dbReference type="EMBL" id="EDM81695.1"/>
    </source>
</evidence>
<keyword evidence="5" id="KW-1185">Reference proteome</keyword>
<dbReference type="EMBL" id="ABCS01000002">
    <property type="protein sequence ID" value="EDM81695.1"/>
    <property type="molecule type" value="Genomic_DNA"/>
</dbReference>
<keyword evidence="2" id="KW-0560">Oxidoreductase</keyword>
<dbReference type="InterPro" id="IPR036318">
    <property type="entry name" value="FAD-bd_PCMH-like_sf"/>
</dbReference>
<evidence type="ECO:0000256" key="2">
    <source>
        <dbReference type="ARBA" id="ARBA00023002"/>
    </source>
</evidence>
<evidence type="ECO:0000259" key="3">
    <source>
        <dbReference type="PROSITE" id="PS51387"/>
    </source>
</evidence>
<dbReference type="AlphaFoldDB" id="A6FXV7"/>
<dbReference type="PANTHER" id="PTHR43762:SF1">
    <property type="entry name" value="D-ARABINONO-1,4-LACTONE OXIDASE"/>
    <property type="match status" value="1"/>
</dbReference>
<accession>A6FXV7</accession>
<proteinExistence type="predicted"/>
<dbReference type="GO" id="GO:0071949">
    <property type="term" value="F:FAD binding"/>
    <property type="evidence" value="ECO:0007669"/>
    <property type="project" value="InterPro"/>
</dbReference>
<dbReference type="PROSITE" id="PS51387">
    <property type="entry name" value="FAD_PCMH"/>
    <property type="match status" value="1"/>
</dbReference>
<gene>
    <name evidence="4" type="ORF">PPSIR1_22299</name>
</gene>
<dbReference type="InterPro" id="IPR016167">
    <property type="entry name" value="FAD-bd_PCMH_sub1"/>
</dbReference>
<name>A6FXV7_9BACT</name>
<dbReference type="Pfam" id="PF01565">
    <property type="entry name" value="FAD_binding_4"/>
    <property type="match status" value="1"/>
</dbReference>
<keyword evidence="1" id="KW-0274">FAD</keyword>
<dbReference type="InterPro" id="IPR007173">
    <property type="entry name" value="ALO_C"/>
</dbReference>
<sequence>MPDTPSPIRNWSDSLETRPAALARPTSVEEVVEIVRDRARYPSPLRPMGSYHSTTACAVADGGTLVDMRGLNRVLEITETRVRAEAGAEYIDVAEALRARGLEFHVALEIGNITLGSAACCATKDGSYPGEAGQAGAFVSAVRMVDAEGELVEIGEDQPELFRALRSSYGLMGVIVEVTFRVRRAKPVAVVHRNYSTQAFLDALPELRAREGSLAFYIFPFADRITAQLRGPAKARAWRNPFVWRVRNFGVAYAVPLFVRALALVPGRGLRLAVMRAFDAMSRLLLALTLRARSTRASDQITRYRYRPKLACFTFNIWAFPEQDYPDTLRAYQTFCRAHLEVHGYRPELLTVGYRVSPSQHALLSYSFEGPVLTIDPVGFAGPDWDRFNAAFNIFCHSHGGKPLLNQSPALTPEQVEAAFGERLAQQRAAVREGDPSGRFTNPHFARLLRLD</sequence>
<reference evidence="4 5" key="1">
    <citation type="submission" date="2007-06" db="EMBL/GenBank/DDBJ databases">
        <authorList>
            <person name="Shimkets L."/>
            <person name="Ferriera S."/>
            <person name="Johnson J."/>
            <person name="Kravitz S."/>
            <person name="Beeson K."/>
            <person name="Sutton G."/>
            <person name="Rogers Y.-H."/>
            <person name="Friedman R."/>
            <person name="Frazier M."/>
            <person name="Venter J.C."/>
        </authorList>
    </citation>
    <scope>NUCLEOTIDE SEQUENCE [LARGE SCALE GENOMIC DNA]</scope>
    <source>
        <strain evidence="4 5">SIR-1</strain>
    </source>
</reference>
<dbReference type="SUPFAM" id="SSF56176">
    <property type="entry name" value="FAD-binding/transporter-associated domain-like"/>
    <property type="match status" value="1"/>
</dbReference>
<dbReference type="RefSeq" id="WP_006969306.1">
    <property type="nucleotide sequence ID" value="NZ_ABCS01000002.1"/>
</dbReference>
<dbReference type="STRING" id="391625.PPSIR1_22299"/>